<dbReference type="InterPro" id="IPR014914">
    <property type="entry name" value="RES_dom"/>
</dbReference>
<organism evidence="2 3">
    <name type="scientific">Saccharopolyspora erythraea</name>
    <name type="common">Streptomyces erythraeus</name>
    <dbReference type="NCBI Taxonomy" id="1836"/>
    <lineage>
        <taxon>Bacteria</taxon>
        <taxon>Bacillati</taxon>
        <taxon>Actinomycetota</taxon>
        <taxon>Actinomycetes</taxon>
        <taxon>Pseudonocardiales</taxon>
        <taxon>Pseudonocardiaceae</taxon>
        <taxon>Saccharopolyspora</taxon>
    </lineage>
</organism>
<evidence type="ECO:0000313" key="3">
    <source>
        <dbReference type="Proteomes" id="UP001500729"/>
    </source>
</evidence>
<accession>A0ABP3ML86</accession>
<feature type="domain" description="RES" evidence="1">
    <location>
        <begin position="38"/>
        <end position="184"/>
    </location>
</feature>
<dbReference type="Proteomes" id="UP001500729">
    <property type="component" value="Unassembled WGS sequence"/>
</dbReference>
<name>A0ABP3ML86_SACER</name>
<proteinExistence type="predicted"/>
<dbReference type="SMART" id="SM00953">
    <property type="entry name" value="RES"/>
    <property type="match status" value="1"/>
</dbReference>
<reference evidence="3" key="1">
    <citation type="journal article" date="2019" name="Int. J. Syst. Evol. Microbiol.">
        <title>The Global Catalogue of Microorganisms (GCM) 10K type strain sequencing project: providing services to taxonomists for standard genome sequencing and annotation.</title>
        <authorList>
            <consortium name="The Broad Institute Genomics Platform"/>
            <consortium name="The Broad Institute Genome Sequencing Center for Infectious Disease"/>
            <person name="Wu L."/>
            <person name="Ma J."/>
        </authorList>
    </citation>
    <scope>NUCLEOTIDE SEQUENCE [LARGE SCALE GENOMIC DNA]</scope>
    <source>
        <strain evidence="3">JCM 10303</strain>
    </source>
</reference>
<sequence length="219" mass="24288">MPDLAPPPKYADSPARHELPADAELWRVHSGEFDATSFRPGPSDDHFGGGRFDGTERDPYPVYYAALQPPTALMEYLARDLRYRDNGGRLVSRGKVNGRRISSVRTTRPLALVSLLSGPDLAAVAQDGWLIQSDEYGKTRRWASWIREQARWADGLIWRSRRDIGGEALVLFGDRCGPDALESAASVELGTLEGAHYLNDVLGAYRVQVSLPPRRKTQG</sequence>
<gene>
    <name evidence="2" type="ORF">GCM10009533_22310</name>
</gene>
<keyword evidence="3" id="KW-1185">Reference proteome</keyword>
<dbReference type="RefSeq" id="WP_009945313.1">
    <property type="nucleotide sequence ID" value="NZ_BAAAGS010000011.1"/>
</dbReference>
<dbReference type="Pfam" id="PF08808">
    <property type="entry name" value="RES"/>
    <property type="match status" value="1"/>
</dbReference>
<comment type="caution">
    <text evidence="2">The sequence shown here is derived from an EMBL/GenBank/DDBJ whole genome shotgun (WGS) entry which is preliminary data.</text>
</comment>
<protein>
    <recommendedName>
        <fullName evidence="1">RES domain-containing protein</fullName>
    </recommendedName>
</protein>
<dbReference type="EMBL" id="BAAAGS010000011">
    <property type="protein sequence ID" value="GAA0522638.1"/>
    <property type="molecule type" value="Genomic_DNA"/>
</dbReference>
<evidence type="ECO:0000259" key="1">
    <source>
        <dbReference type="SMART" id="SM00953"/>
    </source>
</evidence>
<evidence type="ECO:0000313" key="2">
    <source>
        <dbReference type="EMBL" id="GAA0522638.1"/>
    </source>
</evidence>